<dbReference type="Proteomes" id="UP000483820">
    <property type="component" value="Chromosome II"/>
</dbReference>
<comment type="caution">
    <text evidence="7">The sequence shown here is derived from an EMBL/GenBank/DDBJ whole genome shotgun (WGS) entry which is preliminary data.</text>
</comment>
<name>A0A6A5HIP2_CAERE</name>
<gene>
    <name evidence="7" type="ORF">GCK72_006444</name>
</gene>
<dbReference type="AlphaFoldDB" id="A0A6A5HIP2"/>
<dbReference type="PANTHER" id="PTHR22945">
    <property type="entry name" value="SERPENTINE RECEPTOR, CLASS D DELTA"/>
    <property type="match status" value="1"/>
</dbReference>
<dbReference type="EMBL" id="WUAV01000002">
    <property type="protein sequence ID" value="KAF1766487.1"/>
    <property type="molecule type" value="Genomic_DNA"/>
</dbReference>
<dbReference type="GO" id="GO:0016020">
    <property type="term" value="C:membrane"/>
    <property type="evidence" value="ECO:0007669"/>
    <property type="project" value="UniProtKB-SubCell"/>
</dbReference>
<dbReference type="CTD" id="9815929"/>
<dbReference type="SUPFAM" id="SSF81321">
    <property type="entry name" value="Family A G protein-coupled receptor-like"/>
    <property type="match status" value="1"/>
</dbReference>
<evidence type="ECO:0000256" key="1">
    <source>
        <dbReference type="ARBA" id="ARBA00004141"/>
    </source>
</evidence>
<feature type="transmembrane region" description="Helical" evidence="6">
    <location>
        <begin position="204"/>
        <end position="228"/>
    </location>
</feature>
<accession>A0A6A5HIP2</accession>
<dbReference type="RefSeq" id="XP_053589822.1">
    <property type="nucleotide sequence ID" value="XM_053725628.1"/>
</dbReference>
<dbReference type="Pfam" id="PF10317">
    <property type="entry name" value="7TM_GPCR_Srd"/>
    <property type="match status" value="1"/>
</dbReference>
<evidence type="ECO:0000256" key="4">
    <source>
        <dbReference type="ARBA" id="ARBA00022989"/>
    </source>
</evidence>
<comment type="similarity">
    <text evidence="2">Belongs to the nematode receptor-like protein srd family.</text>
</comment>
<sequence length="294" mass="32947">MCTSSECYVPFFNIWWYFYGVFGLSFQIILVILILRKLPVSIRNLKFYLINTACIQIALVIFSFTTQHRFLTNSTTLAILPAGPCRYFRPEVCFANYHIAMACGLAAGLAILITVIIPFTAPWDFHKVQLATAHDHPTYNLTPYLPFPGFSDVKSFEFISATLVISLGGYGIPLGCLILTTKGLTIIRKHQHMADKTKEQARKLIHGLIVQSILPVIAYVPMVSSYIYTQTTGQEVLISEHLTLVTNALPGLIDPLISCYFIIPFRHAVLDFLCKNRRARDIVAITNHSSSAPT</sequence>
<feature type="transmembrane region" description="Helical" evidence="6">
    <location>
        <begin position="47"/>
        <end position="64"/>
    </location>
</feature>
<dbReference type="PANTHER" id="PTHR22945:SF100">
    <property type="entry name" value="SERPENTINE RECEPTOR, CLASS D (DELTA)"/>
    <property type="match status" value="1"/>
</dbReference>
<feature type="transmembrane region" description="Helical" evidence="6">
    <location>
        <begin position="14"/>
        <end position="35"/>
    </location>
</feature>
<dbReference type="KEGG" id="crq:GCK72_006444"/>
<keyword evidence="3 6" id="KW-0812">Transmembrane</keyword>
<feature type="transmembrane region" description="Helical" evidence="6">
    <location>
        <begin position="248"/>
        <end position="270"/>
    </location>
</feature>
<evidence type="ECO:0000256" key="2">
    <source>
        <dbReference type="ARBA" id="ARBA00009166"/>
    </source>
</evidence>
<feature type="transmembrane region" description="Helical" evidence="6">
    <location>
        <begin position="158"/>
        <end position="184"/>
    </location>
</feature>
<dbReference type="GeneID" id="9815929"/>
<feature type="transmembrane region" description="Helical" evidence="6">
    <location>
        <begin position="100"/>
        <end position="121"/>
    </location>
</feature>
<evidence type="ECO:0000313" key="7">
    <source>
        <dbReference type="EMBL" id="KAF1766487.1"/>
    </source>
</evidence>
<dbReference type="InterPro" id="IPR019421">
    <property type="entry name" value="7TM_GPCR_serpentine_rcpt_Srd"/>
</dbReference>
<organism evidence="7 8">
    <name type="scientific">Caenorhabditis remanei</name>
    <name type="common">Caenorhabditis vulgaris</name>
    <dbReference type="NCBI Taxonomy" id="31234"/>
    <lineage>
        <taxon>Eukaryota</taxon>
        <taxon>Metazoa</taxon>
        <taxon>Ecdysozoa</taxon>
        <taxon>Nematoda</taxon>
        <taxon>Chromadorea</taxon>
        <taxon>Rhabditida</taxon>
        <taxon>Rhabditina</taxon>
        <taxon>Rhabditomorpha</taxon>
        <taxon>Rhabditoidea</taxon>
        <taxon>Rhabditidae</taxon>
        <taxon>Peloderinae</taxon>
        <taxon>Caenorhabditis</taxon>
    </lineage>
</organism>
<keyword evidence="5 6" id="KW-0472">Membrane</keyword>
<evidence type="ECO:0000256" key="3">
    <source>
        <dbReference type="ARBA" id="ARBA00022692"/>
    </source>
</evidence>
<protein>
    <submittedName>
        <fullName evidence="7">Uncharacterized protein</fullName>
    </submittedName>
</protein>
<comment type="subcellular location">
    <subcellularLocation>
        <location evidence="1">Membrane</location>
        <topology evidence="1">Multi-pass membrane protein</topology>
    </subcellularLocation>
</comment>
<evidence type="ECO:0000313" key="8">
    <source>
        <dbReference type="Proteomes" id="UP000483820"/>
    </source>
</evidence>
<keyword evidence="4 6" id="KW-1133">Transmembrane helix</keyword>
<evidence type="ECO:0000256" key="5">
    <source>
        <dbReference type="ARBA" id="ARBA00023136"/>
    </source>
</evidence>
<proteinExistence type="inferred from homology"/>
<reference evidence="7 8" key="1">
    <citation type="submission" date="2019-12" db="EMBL/GenBank/DDBJ databases">
        <title>Chromosome-level assembly of the Caenorhabditis remanei genome.</title>
        <authorList>
            <person name="Teterina A.A."/>
            <person name="Willis J.H."/>
            <person name="Phillips P.C."/>
        </authorList>
    </citation>
    <scope>NUCLEOTIDE SEQUENCE [LARGE SCALE GENOMIC DNA]</scope>
    <source>
        <strain evidence="7 8">PX506</strain>
        <tissue evidence="7">Whole organism</tissue>
    </source>
</reference>
<dbReference type="InterPro" id="IPR050920">
    <property type="entry name" value="Nematode_rcpt-like_delta"/>
</dbReference>
<evidence type="ECO:0000256" key="6">
    <source>
        <dbReference type="SAM" id="Phobius"/>
    </source>
</evidence>
<dbReference type="Gene3D" id="1.20.1070.10">
    <property type="entry name" value="Rhodopsin 7-helix transmembrane proteins"/>
    <property type="match status" value="1"/>
</dbReference>